<dbReference type="Proteomes" id="UP001177023">
    <property type="component" value="Unassembled WGS sequence"/>
</dbReference>
<proteinExistence type="predicted"/>
<sequence>MKTVLFLLVWLAVIDAYLTGASYYNQQPATNQSPLYVLTGQSRVISSRLLPAGTPIPPSIPMVPYHGPMNGRQVTVYRKILRPVRIRYTYYIEPLGPGSVVSQWTGPQNNNQPQYAAPRRY</sequence>
<gene>
    <name evidence="2" type="ORF">MSPICULIGERA_LOCUS10816</name>
</gene>
<organism evidence="2 3">
    <name type="scientific">Mesorhabditis spiculigera</name>
    <dbReference type="NCBI Taxonomy" id="96644"/>
    <lineage>
        <taxon>Eukaryota</taxon>
        <taxon>Metazoa</taxon>
        <taxon>Ecdysozoa</taxon>
        <taxon>Nematoda</taxon>
        <taxon>Chromadorea</taxon>
        <taxon>Rhabditida</taxon>
        <taxon>Rhabditina</taxon>
        <taxon>Rhabditomorpha</taxon>
        <taxon>Rhabditoidea</taxon>
        <taxon>Rhabditidae</taxon>
        <taxon>Mesorhabditinae</taxon>
        <taxon>Mesorhabditis</taxon>
    </lineage>
</organism>
<reference evidence="2" key="1">
    <citation type="submission" date="2023-06" db="EMBL/GenBank/DDBJ databases">
        <authorList>
            <person name="Delattre M."/>
        </authorList>
    </citation>
    <scope>NUCLEOTIDE SEQUENCE</scope>
    <source>
        <strain evidence="2">AF72</strain>
    </source>
</reference>
<accession>A0AA36FY37</accession>
<evidence type="ECO:0000256" key="1">
    <source>
        <dbReference type="SAM" id="MobiDB-lite"/>
    </source>
</evidence>
<evidence type="ECO:0000313" key="3">
    <source>
        <dbReference type="Proteomes" id="UP001177023"/>
    </source>
</evidence>
<protein>
    <submittedName>
        <fullName evidence="2">Uncharacterized protein</fullName>
    </submittedName>
</protein>
<dbReference type="EMBL" id="CATQJA010002598">
    <property type="protein sequence ID" value="CAJ0572428.1"/>
    <property type="molecule type" value="Genomic_DNA"/>
</dbReference>
<dbReference type="AlphaFoldDB" id="A0AA36FY37"/>
<feature type="region of interest" description="Disordered" evidence="1">
    <location>
        <begin position="102"/>
        <end position="121"/>
    </location>
</feature>
<keyword evidence="3" id="KW-1185">Reference proteome</keyword>
<feature type="non-terminal residue" evidence="2">
    <location>
        <position position="1"/>
    </location>
</feature>
<evidence type="ECO:0000313" key="2">
    <source>
        <dbReference type="EMBL" id="CAJ0572428.1"/>
    </source>
</evidence>
<feature type="compositionally biased region" description="Polar residues" evidence="1">
    <location>
        <begin position="102"/>
        <end position="114"/>
    </location>
</feature>
<name>A0AA36FY37_9BILA</name>
<comment type="caution">
    <text evidence="2">The sequence shown here is derived from an EMBL/GenBank/DDBJ whole genome shotgun (WGS) entry which is preliminary data.</text>
</comment>